<dbReference type="GO" id="GO:0004930">
    <property type="term" value="F:G protein-coupled receptor activity"/>
    <property type="evidence" value="ECO:0000318"/>
    <property type="project" value="GO_Central"/>
</dbReference>
<dbReference type="InterPro" id="IPR017452">
    <property type="entry name" value="GPCR_Rhodpsn_7TM"/>
</dbReference>
<feature type="transmembrane region" description="Helical" evidence="11">
    <location>
        <begin position="101"/>
        <end position="121"/>
    </location>
</feature>
<dbReference type="GO" id="GO:0007186">
    <property type="term" value="P:G protein-coupled receptor signaling pathway"/>
    <property type="evidence" value="ECO:0000318"/>
    <property type="project" value="GO_Central"/>
</dbReference>
<protein>
    <recommendedName>
        <fullName evidence="12">G-protein coupled receptors family 1 profile domain-containing protein</fullName>
    </recommendedName>
</protein>
<dbReference type="SUPFAM" id="SSF81321">
    <property type="entry name" value="Family A G protein-coupled receptor-like"/>
    <property type="match status" value="1"/>
</dbReference>
<keyword evidence="4 11" id="KW-1133">Transmembrane helix</keyword>
<gene>
    <name evidence="13" type="primary">LOC100087246</name>
</gene>
<dbReference type="InterPro" id="IPR026234">
    <property type="entry name" value="MRGPCRFAMILY"/>
</dbReference>
<dbReference type="Gene3D" id="1.20.1070.10">
    <property type="entry name" value="Rhodopsin 7-helix transmembrane proteins"/>
    <property type="match status" value="1"/>
</dbReference>
<feature type="transmembrane region" description="Helical" evidence="11">
    <location>
        <begin position="27"/>
        <end position="53"/>
    </location>
</feature>
<dbReference type="InParanoid" id="F7FWW3"/>
<keyword evidence="5 10" id="KW-0297">G-protein coupled receptor</keyword>
<sequence length="314" mass="35015">VHMSPSRGSAGGVSHKPLECPETKSTVHYIMVCLDLIVSLAGLAGNGLVLWILGFRLERPPLTLYILHLAIADSCYLLCQIGLSFLVILQLVRYDIIIRKVLFTVSLFTFSLGLGLLSALSTERCLTILFPIWHRCHRPKSLSANVCALLWVLDALLILLCVFFCELTVHSKVCITVLAVWSSLVALMLFLVVLSNIALLISIRCRSQRRQPSRLYVTILLNILVFLFCATPFGINKLISLWVNCTPSHYFLASQFLSCLNSSANPVIYVLVGRWGKRRSHEPLARVLHKAFEDHPEPRELGETSTTATTEVSS</sequence>
<evidence type="ECO:0000256" key="10">
    <source>
        <dbReference type="RuleBase" id="RU000688"/>
    </source>
</evidence>
<dbReference type="PRINTS" id="PR00237">
    <property type="entry name" value="GPCRRHODOPSN"/>
</dbReference>
<feature type="transmembrane region" description="Helical" evidence="11">
    <location>
        <begin position="65"/>
        <end position="89"/>
    </location>
</feature>
<evidence type="ECO:0000313" key="14">
    <source>
        <dbReference type="Proteomes" id="UP000002279"/>
    </source>
</evidence>
<dbReference type="InterPro" id="IPR000276">
    <property type="entry name" value="GPCR_Rhodpsn"/>
</dbReference>
<evidence type="ECO:0000313" key="13">
    <source>
        <dbReference type="Ensembl" id="ENSOANP00000014056.2"/>
    </source>
</evidence>
<comment type="similarity">
    <text evidence="9">Belongs to the G-protein coupled receptor 1 family. Mas subfamily.</text>
</comment>
<evidence type="ECO:0000259" key="12">
    <source>
        <dbReference type="PROSITE" id="PS50262"/>
    </source>
</evidence>
<feature type="domain" description="G-protein coupled receptors family 1 profile" evidence="12">
    <location>
        <begin position="45"/>
        <end position="269"/>
    </location>
</feature>
<organism evidence="13 14">
    <name type="scientific">Ornithorhynchus anatinus</name>
    <name type="common">Duckbill platypus</name>
    <dbReference type="NCBI Taxonomy" id="9258"/>
    <lineage>
        <taxon>Eukaryota</taxon>
        <taxon>Metazoa</taxon>
        <taxon>Chordata</taxon>
        <taxon>Craniata</taxon>
        <taxon>Vertebrata</taxon>
        <taxon>Euteleostomi</taxon>
        <taxon>Mammalia</taxon>
        <taxon>Monotremata</taxon>
        <taxon>Ornithorhynchidae</taxon>
        <taxon>Ornithorhynchus</taxon>
    </lineage>
</organism>
<keyword evidence="14" id="KW-1185">Reference proteome</keyword>
<reference evidence="13" key="2">
    <citation type="submission" date="2025-08" db="UniProtKB">
        <authorList>
            <consortium name="Ensembl"/>
        </authorList>
    </citation>
    <scope>IDENTIFICATION</scope>
    <source>
        <strain evidence="13">Glennie</strain>
    </source>
</reference>
<reference evidence="13" key="3">
    <citation type="submission" date="2025-09" db="UniProtKB">
        <authorList>
            <consortium name="Ensembl"/>
        </authorList>
    </citation>
    <scope>IDENTIFICATION</scope>
    <source>
        <strain evidence="13">Glennie</strain>
    </source>
</reference>
<dbReference type="FunCoup" id="F7FWW3">
    <property type="interactions" value="214"/>
</dbReference>
<keyword evidence="3 10" id="KW-0812">Transmembrane</keyword>
<evidence type="ECO:0000256" key="4">
    <source>
        <dbReference type="ARBA" id="ARBA00022989"/>
    </source>
</evidence>
<name>F7FWW3_ORNAN</name>
<evidence type="ECO:0000256" key="5">
    <source>
        <dbReference type="ARBA" id="ARBA00023040"/>
    </source>
</evidence>
<reference evidence="13 14" key="1">
    <citation type="journal article" date="2008" name="Nature">
        <title>Genome analysis of the platypus reveals unique signatures of evolution.</title>
        <authorList>
            <person name="Warren W.C."/>
            <person name="Hillier L.W."/>
            <person name="Marshall Graves J.A."/>
            <person name="Birney E."/>
            <person name="Ponting C.P."/>
            <person name="Grutzner F."/>
            <person name="Belov K."/>
            <person name="Miller W."/>
            <person name="Clarke L."/>
            <person name="Chinwalla A.T."/>
            <person name="Yang S.P."/>
            <person name="Heger A."/>
            <person name="Locke D.P."/>
            <person name="Miethke P."/>
            <person name="Waters P.D."/>
            <person name="Veyrunes F."/>
            <person name="Fulton L."/>
            <person name="Fulton B."/>
            <person name="Graves T."/>
            <person name="Wallis J."/>
            <person name="Puente X.S."/>
            <person name="Lopez-Otin C."/>
            <person name="Ordonez G.R."/>
            <person name="Eichler E.E."/>
            <person name="Chen L."/>
            <person name="Cheng Z."/>
            <person name="Deakin J.E."/>
            <person name="Alsop A."/>
            <person name="Thompson K."/>
            <person name="Kirby P."/>
            <person name="Papenfuss A.T."/>
            <person name="Wakefield M.J."/>
            <person name="Olender T."/>
            <person name="Lancet D."/>
            <person name="Huttley G.A."/>
            <person name="Smit A.F."/>
            <person name="Pask A."/>
            <person name="Temple-Smith P."/>
            <person name="Batzer M.A."/>
            <person name="Walker J.A."/>
            <person name="Konkel M.K."/>
            <person name="Harris R.S."/>
            <person name="Whittington C.M."/>
            <person name="Wong E.S."/>
            <person name="Gemmell N.J."/>
            <person name="Buschiazzo E."/>
            <person name="Vargas Jentzsch I.M."/>
            <person name="Merkel A."/>
            <person name="Schmitz J."/>
            <person name="Zemann A."/>
            <person name="Churakov G."/>
            <person name="Kriegs J.O."/>
            <person name="Brosius J."/>
            <person name="Murchison E.P."/>
            <person name="Sachidanandam R."/>
            <person name="Smith C."/>
            <person name="Hannon G.J."/>
            <person name="Tsend-Ayush E."/>
            <person name="McMillan D."/>
            <person name="Attenborough R."/>
            <person name="Rens W."/>
            <person name="Ferguson-Smith M."/>
            <person name="Lefevre C.M."/>
            <person name="Sharp J.A."/>
            <person name="Nicholas K.R."/>
            <person name="Ray D.A."/>
            <person name="Kube M."/>
            <person name="Reinhardt R."/>
            <person name="Pringle T.H."/>
            <person name="Taylor J."/>
            <person name="Jones R.C."/>
            <person name="Nixon B."/>
            <person name="Dacheux J.L."/>
            <person name="Niwa H."/>
            <person name="Sekita Y."/>
            <person name="Huang X."/>
            <person name="Stark A."/>
            <person name="Kheradpour P."/>
            <person name="Kellis M."/>
            <person name="Flicek P."/>
            <person name="Chen Y."/>
            <person name="Webber C."/>
            <person name="Hardison R."/>
            <person name="Nelson J."/>
            <person name="Hallsworth-Pepin K."/>
            <person name="Delehaunty K."/>
            <person name="Markovic C."/>
            <person name="Minx P."/>
            <person name="Feng Y."/>
            <person name="Kremitzki C."/>
            <person name="Mitreva M."/>
            <person name="Glasscock J."/>
            <person name="Wylie T."/>
            <person name="Wohldmann P."/>
            <person name="Thiru P."/>
            <person name="Nhan M.N."/>
            <person name="Pohl C.S."/>
            <person name="Smith S.M."/>
            <person name="Hou S."/>
            <person name="Nefedov M."/>
            <person name="de Jong P.J."/>
            <person name="Renfree M.B."/>
            <person name="Mardis E.R."/>
            <person name="Wilson R.K."/>
        </authorList>
    </citation>
    <scope>NUCLEOTIDE SEQUENCE [LARGE SCALE GENOMIC DNA]</scope>
    <source>
        <strain evidence="13 14">Glennie</strain>
    </source>
</reference>
<evidence type="ECO:0000256" key="11">
    <source>
        <dbReference type="SAM" id="Phobius"/>
    </source>
</evidence>
<dbReference type="Ensembl" id="ENSOANT00000014059.2">
    <property type="protein sequence ID" value="ENSOANP00000014056.2"/>
    <property type="gene ID" value="ENSOANG00000008824.2"/>
</dbReference>
<dbReference type="OMA" id="ESEAFAW"/>
<dbReference type="Proteomes" id="UP000002279">
    <property type="component" value="Chromosome 3"/>
</dbReference>
<dbReference type="PROSITE" id="PS50262">
    <property type="entry name" value="G_PROTEIN_RECEP_F1_2"/>
    <property type="match status" value="1"/>
</dbReference>
<evidence type="ECO:0000256" key="6">
    <source>
        <dbReference type="ARBA" id="ARBA00023136"/>
    </source>
</evidence>
<dbReference type="FunFam" id="1.20.1070.10:FF:000193">
    <property type="entry name" value="Mas-related G-protein coupled receptor member E"/>
    <property type="match status" value="1"/>
</dbReference>
<feature type="transmembrane region" description="Helical" evidence="11">
    <location>
        <begin position="175"/>
        <end position="203"/>
    </location>
</feature>
<dbReference type="PROSITE" id="PS00237">
    <property type="entry name" value="G_PROTEIN_RECEP_F1_1"/>
    <property type="match status" value="1"/>
</dbReference>
<keyword evidence="6 11" id="KW-0472">Membrane</keyword>
<dbReference type="GeneTree" id="ENSGT01030000234639"/>
<feature type="transmembrane region" description="Helical" evidence="11">
    <location>
        <begin position="250"/>
        <end position="272"/>
    </location>
</feature>
<accession>F7FWW3</accession>
<comment type="subcellular location">
    <subcellularLocation>
        <location evidence="1">Cell membrane</location>
        <topology evidence="1">Multi-pass membrane protein</topology>
    </subcellularLocation>
</comment>
<evidence type="ECO:0000256" key="3">
    <source>
        <dbReference type="ARBA" id="ARBA00022692"/>
    </source>
</evidence>
<keyword evidence="8 10" id="KW-0807">Transducer</keyword>
<dbReference type="GO" id="GO:0005886">
    <property type="term" value="C:plasma membrane"/>
    <property type="evidence" value="ECO:0000318"/>
    <property type="project" value="GO_Central"/>
</dbReference>
<dbReference type="Pfam" id="PF00001">
    <property type="entry name" value="7tm_1"/>
    <property type="match status" value="1"/>
</dbReference>
<proteinExistence type="inferred from homology"/>
<dbReference type="AlphaFoldDB" id="F7FWW3"/>
<keyword evidence="2" id="KW-1003">Cell membrane</keyword>
<dbReference type="PANTHER" id="PTHR11334:SF57">
    <property type="entry name" value="MAS-RELATED G-PROTEIN COUPLED RECEPTOR MEMBER D"/>
    <property type="match status" value="1"/>
</dbReference>
<dbReference type="eggNOG" id="ENOG502RTWA">
    <property type="taxonomic scope" value="Eukaryota"/>
</dbReference>
<evidence type="ECO:0000256" key="9">
    <source>
        <dbReference type="ARBA" id="ARBA00061394"/>
    </source>
</evidence>
<dbReference type="PRINTS" id="PR02108">
    <property type="entry name" value="MRGPCRFAMILY"/>
</dbReference>
<keyword evidence="7 10" id="KW-0675">Receptor</keyword>
<dbReference type="PANTHER" id="PTHR11334">
    <property type="entry name" value="MAS-RELATED G-PROTEIN COUPLED RECEPTOR"/>
    <property type="match status" value="1"/>
</dbReference>
<evidence type="ECO:0000256" key="2">
    <source>
        <dbReference type="ARBA" id="ARBA00022475"/>
    </source>
</evidence>
<feature type="transmembrane region" description="Helical" evidence="11">
    <location>
        <begin position="142"/>
        <end position="169"/>
    </location>
</feature>
<feature type="transmembrane region" description="Helical" evidence="11">
    <location>
        <begin position="215"/>
        <end position="235"/>
    </location>
</feature>
<evidence type="ECO:0000256" key="1">
    <source>
        <dbReference type="ARBA" id="ARBA00004651"/>
    </source>
</evidence>
<evidence type="ECO:0000256" key="8">
    <source>
        <dbReference type="ARBA" id="ARBA00023224"/>
    </source>
</evidence>
<evidence type="ECO:0000256" key="7">
    <source>
        <dbReference type="ARBA" id="ARBA00023170"/>
    </source>
</evidence>